<evidence type="ECO:0000313" key="1">
    <source>
        <dbReference type="EMBL" id="KAI0083947.1"/>
    </source>
</evidence>
<organism evidence="1 2">
    <name type="scientific">Irpex rosettiformis</name>
    <dbReference type="NCBI Taxonomy" id="378272"/>
    <lineage>
        <taxon>Eukaryota</taxon>
        <taxon>Fungi</taxon>
        <taxon>Dikarya</taxon>
        <taxon>Basidiomycota</taxon>
        <taxon>Agaricomycotina</taxon>
        <taxon>Agaricomycetes</taxon>
        <taxon>Polyporales</taxon>
        <taxon>Irpicaceae</taxon>
        <taxon>Irpex</taxon>
    </lineage>
</organism>
<keyword evidence="2" id="KW-1185">Reference proteome</keyword>
<dbReference type="EMBL" id="MU274950">
    <property type="protein sequence ID" value="KAI0083947.1"/>
    <property type="molecule type" value="Genomic_DNA"/>
</dbReference>
<name>A0ACB8TPK0_9APHY</name>
<gene>
    <name evidence="1" type="ORF">BDY19DRAFT_604899</name>
</gene>
<proteinExistence type="predicted"/>
<dbReference type="Proteomes" id="UP001055072">
    <property type="component" value="Unassembled WGS sequence"/>
</dbReference>
<comment type="caution">
    <text evidence="1">The sequence shown here is derived from an EMBL/GenBank/DDBJ whole genome shotgun (WGS) entry which is preliminary data.</text>
</comment>
<accession>A0ACB8TPK0</accession>
<evidence type="ECO:0000313" key="2">
    <source>
        <dbReference type="Proteomes" id="UP001055072"/>
    </source>
</evidence>
<protein>
    <submittedName>
        <fullName evidence="1">Uncharacterized protein</fullName>
    </submittedName>
</protein>
<sequence length="1434" mass="161482">MPIASLKILRRNMVSNTDKNTKSKNGLFHWLTRLRHRRVPRDTSSSITQENDTIGGVSVSLSEQAKSSITPANHPNPSSSTVLPHDVPSPSQTQAAAGQAVGVENSEVASRGTQSPNTPIITTDSGSMANIPAHIDANMVVDPAPLSTPNIGLSPPAGSTSSALDSSGILLLSQGTGVDPAGSQDIPTTSDNLSPSSTSTSVVASAGSVPAAFAELGPVADKAEEIINGDAEKASNFDSLKDGLKEGMELLKSYDTVLDAKNTASKILSHVEGFLKEDPWFMRALDDVAKIHPFVSVAVIAFKACYNMELARRQNDKRVIALFKEMKDMIEVLTRLLEIKDPNVLGPNGDTIKGRMQKSVALAEADIKECGNTCDTWMKKNVLTKVLVGVAWEGKLAGFMPRFAARRLEFDFALQIHTATKVDAIEFISQQMSEKLDGLSGQFAEAFRQMRTVEETRVSRIVEDEGGIDVVHKNEDILRRLFDTQKQTIESLAQRVQYSYDRFKVDLDGDFDGLQASLENNFKSFEGKFNLYQEQLKTTLHEYMKEESDRVITEVSKGPHDLIRNPELKQIWQEMHWRRNVKARHFVMTLQDHFTDGVEHRNAGSFMSTPVDDWTIRYINVTYLLPIMDAIDDDATGRVSISELNRFTDQLPATLGWGLTHWIAYWAIGWQTFTHRYREIILQTYTRMFGIRKRILPENRNPVDIYLTTTWKIVYDLTCSLRAPATAIPKFAEEKFEEYIRHDETRMQENLAAIKYKIDATDTIYAVLGPGRIEKRVLPLLFLLLQRDEALFQLATQVKLGVKELQRASRSIVQVKHAVRSRYEDLVAQFDQQRLDVSKQLKNISCELFTYYHDFSGGERLSELPAYTEDSSPVPEKPTSEKSPPANFYPTQSVNTFAYEAYDPVPDDFTESDLDSFHVVGPFLGQWNGYTHNNDGMAITSMVSFFMHATARRGEVTAYGYRGEDHFTITASVTEEDNIPTLRGSVHYSNSNYKDFSGQLQADGSIAGSVDEHSWEFYFPGARRPPNRFHWMRIPAELMLIRPLPPYIVYDERDKYVRPNKARALFKYACRAVIMQIRKRSWAWAYFRERRDNRLQCMAYWTKVATNGSDSITILREQHNALRSLTQNDLQFWRSVWAYYWDILPQHVSFCDVCRANCRGARYVCLDCIENATERARPGQTVDFCSVRCAKTSIYSNPSAVKAPHTPDHDIMKFTTFVHTYRDLSRVRKQASYAVKILRQAFPVVQSVTLLKNQDNQGSSSSLQSGSPSGNVLKTAPSAKGDPVRCGICRKALALPCWICAQCSRSDGGKSLYICDGCEDNSLLRCTTCSTVFKQPQWYYGTKPRDTFQCATCIGGRVRPKPLGNAPHTYLHHLVHCHTKEVLIKEPTTEERLVTVEQKVDGLDTRMTKLEAYLERIERKLEPGGVSEPSLASG</sequence>
<reference evidence="1" key="1">
    <citation type="journal article" date="2021" name="Environ. Microbiol.">
        <title>Gene family expansions and transcriptome signatures uncover fungal adaptations to wood decay.</title>
        <authorList>
            <person name="Hage H."/>
            <person name="Miyauchi S."/>
            <person name="Viragh M."/>
            <person name="Drula E."/>
            <person name="Min B."/>
            <person name="Chaduli D."/>
            <person name="Navarro D."/>
            <person name="Favel A."/>
            <person name="Norest M."/>
            <person name="Lesage-Meessen L."/>
            <person name="Balint B."/>
            <person name="Merenyi Z."/>
            <person name="de Eugenio L."/>
            <person name="Morin E."/>
            <person name="Martinez A.T."/>
            <person name="Baldrian P."/>
            <person name="Stursova M."/>
            <person name="Martinez M.J."/>
            <person name="Novotny C."/>
            <person name="Magnuson J.K."/>
            <person name="Spatafora J.W."/>
            <person name="Maurice S."/>
            <person name="Pangilinan J."/>
            <person name="Andreopoulos W."/>
            <person name="LaButti K."/>
            <person name="Hundley H."/>
            <person name="Na H."/>
            <person name="Kuo A."/>
            <person name="Barry K."/>
            <person name="Lipzen A."/>
            <person name="Henrissat B."/>
            <person name="Riley R."/>
            <person name="Ahrendt S."/>
            <person name="Nagy L.G."/>
            <person name="Grigoriev I.V."/>
            <person name="Martin F."/>
            <person name="Rosso M.N."/>
        </authorList>
    </citation>
    <scope>NUCLEOTIDE SEQUENCE</scope>
    <source>
        <strain evidence="1">CBS 384.51</strain>
    </source>
</reference>